<dbReference type="InterPro" id="IPR002048">
    <property type="entry name" value="EF_hand_dom"/>
</dbReference>
<evidence type="ECO:0000256" key="1">
    <source>
        <dbReference type="ARBA" id="ARBA00004141"/>
    </source>
</evidence>
<feature type="transmembrane region" description="Helical" evidence="7">
    <location>
        <begin position="276"/>
        <end position="297"/>
    </location>
</feature>
<dbReference type="InterPro" id="IPR018247">
    <property type="entry name" value="EF_Hand_1_Ca_BS"/>
</dbReference>
<comment type="subcellular location">
    <subcellularLocation>
        <location evidence="1">Membrane</location>
        <topology evidence="1">Multi-pass membrane protein</topology>
    </subcellularLocation>
</comment>
<evidence type="ECO:0000256" key="3">
    <source>
        <dbReference type="ARBA" id="ARBA00022692"/>
    </source>
</evidence>
<dbReference type="GO" id="GO:0004252">
    <property type="term" value="F:serine-type endopeptidase activity"/>
    <property type="evidence" value="ECO:0007669"/>
    <property type="project" value="InterPro"/>
</dbReference>
<protein>
    <recommendedName>
        <fullName evidence="8">EF-hand domain-containing protein</fullName>
    </recommendedName>
</protein>
<reference evidence="9" key="1">
    <citation type="submission" date="2015-09" db="EMBL/GenBank/DDBJ databases">
        <title>Scylla olivacea transcriptome.</title>
        <authorList>
            <person name="Ikhwanuddin M."/>
        </authorList>
    </citation>
    <scope>NUCLEOTIDE SEQUENCE</scope>
</reference>
<dbReference type="InterPro" id="IPR022764">
    <property type="entry name" value="Peptidase_S54_rhomboid_dom"/>
</dbReference>
<keyword evidence="6 7" id="KW-0472">Membrane</keyword>
<feature type="domain" description="EF-hand" evidence="8">
    <location>
        <begin position="67"/>
        <end position="102"/>
    </location>
</feature>
<dbReference type="Gene3D" id="1.20.1540.10">
    <property type="entry name" value="Rhomboid-like"/>
    <property type="match status" value="1"/>
</dbReference>
<evidence type="ECO:0000256" key="6">
    <source>
        <dbReference type="ARBA" id="ARBA00023136"/>
    </source>
</evidence>
<dbReference type="InterPro" id="IPR035952">
    <property type="entry name" value="Rhomboid-like_sf"/>
</dbReference>
<feature type="transmembrane region" description="Helical" evidence="7">
    <location>
        <begin position="340"/>
        <end position="362"/>
    </location>
</feature>
<organism evidence="9">
    <name type="scientific">Scylla olivacea</name>
    <name type="common">Orange mud crab</name>
    <name type="synonym">Cancer olivacea</name>
    <dbReference type="NCBI Taxonomy" id="85551"/>
    <lineage>
        <taxon>Eukaryota</taxon>
        <taxon>Metazoa</taxon>
        <taxon>Ecdysozoa</taxon>
        <taxon>Arthropoda</taxon>
        <taxon>Crustacea</taxon>
        <taxon>Multicrustacea</taxon>
        <taxon>Malacostraca</taxon>
        <taxon>Eumalacostraca</taxon>
        <taxon>Eucarida</taxon>
        <taxon>Decapoda</taxon>
        <taxon>Pleocyemata</taxon>
        <taxon>Brachyura</taxon>
        <taxon>Eubrachyura</taxon>
        <taxon>Portunoidea</taxon>
        <taxon>Portunidae</taxon>
        <taxon>Portuninae</taxon>
        <taxon>Scylla</taxon>
    </lineage>
</organism>
<keyword evidence="4" id="KW-0106">Calcium</keyword>
<feature type="transmembrane region" description="Helical" evidence="7">
    <location>
        <begin position="248"/>
        <end position="269"/>
    </location>
</feature>
<feature type="transmembrane region" description="Helical" evidence="7">
    <location>
        <begin position="222"/>
        <end position="242"/>
    </location>
</feature>
<evidence type="ECO:0000256" key="4">
    <source>
        <dbReference type="ARBA" id="ARBA00022837"/>
    </source>
</evidence>
<dbReference type="PROSITE" id="PS00018">
    <property type="entry name" value="EF_HAND_1"/>
    <property type="match status" value="1"/>
</dbReference>
<dbReference type="SUPFAM" id="SSF144091">
    <property type="entry name" value="Rhomboid-like"/>
    <property type="match status" value="1"/>
</dbReference>
<dbReference type="Gene3D" id="1.10.238.10">
    <property type="entry name" value="EF-hand"/>
    <property type="match status" value="1"/>
</dbReference>
<feature type="transmembrane region" description="Helical" evidence="7">
    <location>
        <begin position="139"/>
        <end position="158"/>
    </location>
</feature>
<name>A0A0P4WGF2_SCYOL</name>
<sequence length="370" mass="41835">MREKDFMALRGTTSTSHLTRRQLPPIAVRHLRVAEEFWSKQYADKNRAVPLVVVKERLMQTRDADALPNGLVTQLLRKADLNQDGYLNFEEFMTFAEASARESRTRQAFNRAALSVVPRGERTVEKRSYLQEYKCCPPALFMVTAALVEIGVFIFYVYDMGKPITSNGPAPLYSPLIYNPYRRYEAWRYVSYALIHSGYMHLTMNLVMQTILGLLLELVHGWWRVGLIYMSGVLAGSLSQSLAMPRAYLAGASGGVYAIVYAHLGNLLLNWSEMEFRWLQLVLCLGLSVGDVSMALWDTFGSSTPSNTGHLAHLGGAVAGVLVGIYILRNLKKRRWEKYCWWVALVLYFILIGTGIILNASLPDYFPPSE</sequence>
<evidence type="ECO:0000259" key="8">
    <source>
        <dbReference type="PROSITE" id="PS50222"/>
    </source>
</evidence>
<keyword evidence="5 7" id="KW-1133">Transmembrane helix</keyword>
<dbReference type="InterPro" id="IPR051739">
    <property type="entry name" value="Rhomboid_IM_Serine_Proteases"/>
</dbReference>
<evidence type="ECO:0000256" key="2">
    <source>
        <dbReference type="ARBA" id="ARBA00009045"/>
    </source>
</evidence>
<keyword evidence="3 7" id="KW-0812">Transmembrane</keyword>
<dbReference type="EMBL" id="GDRN01090462">
    <property type="protein sequence ID" value="JAI60466.1"/>
    <property type="molecule type" value="Transcribed_RNA"/>
</dbReference>
<evidence type="ECO:0000256" key="5">
    <source>
        <dbReference type="ARBA" id="ARBA00022989"/>
    </source>
</evidence>
<comment type="similarity">
    <text evidence="2">Belongs to the peptidase S54 family.</text>
</comment>
<dbReference type="PANTHER" id="PTHR45840">
    <property type="entry name" value="RHOMBOID-RELATED PROTEIN"/>
    <property type="match status" value="1"/>
</dbReference>
<accession>A0A0P4WGF2</accession>
<feature type="transmembrane region" description="Helical" evidence="7">
    <location>
        <begin position="189"/>
        <end position="215"/>
    </location>
</feature>
<dbReference type="PROSITE" id="PS50222">
    <property type="entry name" value="EF_HAND_2"/>
    <property type="match status" value="1"/>
</dbReference>
<dbReference type="GO" id="GO:0016020">
    <property type="term" value="C:membrane"/>
    <property type="evidence" value="ECO:0007669"/>
    <property type="project" value="UniProtKB-SubCell"/>
</dbReference>
<dbReference type="InterPro" id="IPR011992">
    <property type="entry name" value="EF-hand-dom_pair"/>
</dbReference>
<dbReference type="AlphaFoldDB" id="A0A0P4WGF2"/>
<dbReference type="Pfam" id="PF01694">
    <property type="entry name" value="Rhomboid"/>
    <property type="match status" value="1"/>
</dbReference>
<dbReference type="GO" id="GO:0005509">
    <property type="term" value="F:calcium ion binding"/>
    <property type="evidence" value="ECO:0007669"/>
    <property type="project" value="InterPro"/>
</dbReference>
<proteinExistence type="inferred from homology"/>
<dbReference type="SUPFAM" id="SSF47473">
    <property type="entry name" value="EF-hand"/>
    <property type="match status" value="1"/>
</dbReference>
<evidence type="ECO:0000313" key="9">
    <source>
        <dbReference type="EMBL" id="JAI60466.1"/>
    </source>
</evidence>
<dbReference type="PANTHER" id="PTHR45840:SF2">
    <property type="entry name" value="PROTEIN RHOMBOID-RELATED"/>
    <property type="match status" value="1"/>
</dbReference>
<feature type="transmembrane region" description="Helical" evidence="7">
    <location>
        <begin position="309"/>
        <end position="328"/>
    </location>
</feature>
<evidence type="ECO:0000256" key="7">
    <source>
        <dbReference type="SAM" id="Phobius"/>
    </source>
</evidence>